<dbReference type="CDD" id="cd06170">
    <property type="entry name" value="LuxR_C_like"/>
    <property type="match status" value="1"/>
</dbReference>
<proteinExistence type="predicted"/>
<dbReference type="Proteomes" id="UP001577047">
    <property type="component" value="Unassembled WGS sequence"/>
</dbReference>
<dbReference type="Pfam" id="PF25873">
    <property type="entry name" value="WHD_MalT"/>
    <property type="match status" value="1"/>
</dbReference>
<evidence type="ECO:0000313" key="6">
    <source>
        <dbReference type="EMBL" id="MFB3800197.1"/>
    </source>
</evidence>
<name>A0ABV4Z750_9PSED</name>
<accession>A0ABV4Z750</accession>
<dbReference type="SMART" id="SM00421">
    <property type="entry name" value="HTH_LUXR"/>
    <property type="match status" value="1"/>
</dbReference>
<dbReference type="SUPFAM" id="SSF48452">
    <property type="entry name" value="TPR-like"/>
    <property type="match status" value="1"/>
</dbReference>
<dbReference type="PANTHER" id="PTHR44688:SF16">
    <property type="entry name" value="DNA-BINDING TRANSCRIPTIONAL ACTIVATOR DEVR_DOSR"/>
    <property type="match status" value="1"/>
</dbReference>
<dbReference type="PRINTS" id="PR00038">
    <property type="entry name" value="HTHLUXR"/>
</dbReference>
<evidence type="ECO:0000313" key="7">
    <source>
        <dbReference type="Proteomes" id="UP001577047"/>
    </source>
</evidence>
<protein>
    <submittedName>
        <fullName evidence="6">LuxR C-terminal-related transcriptional regulator</fullName>
    </submittedName>
</protein>
<dbReference type="InterPro" id="IPR041617">
    <property type="entry name" value="TPR_MalT"/>
</dbReference>
<dbReference type="InterPro" id="IPR059106">
    <property type="entry name" value="WHD_MalT"/>
</dbReference>
<dbReference type="Gene3D" id="3.40.50.300">
    <property type="entry name" value="P-loop containing nucleotide triphosphate hydrolases"/>
    <property type="match status" value="1"/>
</dbReference>
<dbReference type="EMBL" id="JBHFXX010000004">
    <property type="protein sequence ID" value="MFB3800197.1"/>
    <property type="molecule type" value="Genomic_DNA"/>
</dbReference>
<dbReference type="InterPro" id="IPR000792">
    <property type="entry name" value="Tscrpt_reg_LuxR_C"/>
</dbReference>
<dbReference type="SUPFAM" id="SSF52540">
    <property type="entry name" value="P-loop containing nucleoside triphosphate hydrolases"/>
    <property type="match status" value="1"/>
</dbReference>
<dbReference type="InterPro" id="IPR016032">
    <property type="entry name" value="Sig_transdc_resp-reg_C-effctor"/>
</dbReference>
<sequence length="887" mass="100781">MNHPAPLPGAPLILSKLRAPPRPDQQEPRLDLLERLAHRAPRKLVLVHAPAGFGKTTLLLQYFEACARDKRRTLWLSLDSADNDLERFVRHLQAGWGSHRQSGTRTAGLIEQLALCQEPFSLFLDELEVLDSPDVLALLQQMLEYLPAQGELVVSTRRIPPLRLATLRAHGQLLEIGREHLCLSLEETTRLLHARLARTLSEQDIQLLHARSEGWVAAIQLLTLSLPCHNDPAALLAHFSGSHCDLAHYLTEDILHRLEPSVQEFLLASSVFDRFDAAACDWLLQRHDSQAMLDRLLRDNLFLVPLDSQGSDYRYHSLFVSYLRNQAVRRGADRYQHLHRRAAQWYLQQDRPIRAIDHWLLADDTAAALALLEVHSQSLLEAGRVRRLLHWFDQIAPQWLVPHPRLRQALAWALILNRRYAQALPHIEAIKRQGPDGAVQARTLECLVLALSDQVDACFQACSAHLPHVPTDAPLQHGILVSILCHHLIAANRYEQARDLTNQVINEQRQISQTFIRAINDYNEGCIDLLQGRLLQAQVRLQTSYRASWRDGRQGAPGGRAMIGVPLAEVLYEMNRLDPARRLIGECLPYARHNGHVDALILSYLLLSRLATCDDDRETALRHLTELENIGLDLNLPRVRASARLEQARLHCLQGDLYLSERIVREVEAMPLWQALAGYTLPAQDIETPQLMRWRLAILTGRADEAEPCLRDACQQARQHLRLRRCLKLTLLLAMALQAQDKRQAALQRLTEALKIASDEGFVRSFLDEGEPLFAVLRLWHCRHRQAALPEGVNRGFVEHLIRHIGEAPNSPAASPSAPSERLIEPLSKRELQVLHYIAEGLRNREIAERIFLSETTIKAHLRRIHAKLDAHSRTQAVAIARRQGWL</sequence>
<evidence type="ECO:0000256" key="2">
    <source>
        <dbReference type="ARBA" id="ARBA00023125"/>
    </source>
</evidence>
<keyword evidence="3" id="KW-0804">Transcription</keyword>
<evidence type="ECO:0000256" key="1">
    <source>
        <dbReference type="ARBA" id="ARBA00023015"/>
    </source>
</evidence>
<dbReference type="InterPro" id="IPR036388">
    <property type="entry name" value="WH-like_DNA-bd_sf"/>
</dbReference>
<keyword evidence="2" id="KW-0238">DNA-binding</keyword>
<gene>
    <name evidence="6" type="ORF">ACE1YR_07055</name>
</gene>
<dbReference type="SUPFAM" id="SSF46894">
    <property type="entry name" value="C-terminal effector domain of the bipartite response regulators"/>
    <property type="match status" value="1"/>
</dbReference>
<dbReference type="PROSITE" id="PS50043">
    <property type="entry name" value="HTH_LUXR_2"/>
    <property type="match status" value="1"/>
</dbReference>
<dbReference type="Gene3D" id="1.25.40.10">
    <property type="entry name" value="Tetratricopeptide repeat domain"/>
    <property type="match status" value="1"/>
</dbReference>
<dbReference type="Gene3D" id="1.10.10.10">
    <property type="entry name" value="Winged helix-like DNA-binding domain superfamily/Winged helix DNA-binding domain"/>
    <property type="match status" value="1"/>
</dbReference>
<comment type="caution">
    <text evidence="6">The sequence shown here is derived from an EMBL/GenBank/DDBJ whole genome shotgun (WGS) entry which is preliminary data.</text>
</comment>
<evidence type="ECO:0000259" key="5">
    <source>
        <dbReference type="PROSITE" id="PS50043"/>
    </source>
</evidence>
<organism evidence="6 7">
    <name type="scientific">Pseudomonas boreofloridensis</name>
    <dbReference type="NCBI Taxonomy" id="3064348"/>
    <lineage>
        <taxon>Bacteria</taxon>
        <taxon>Pseudomonadati</taxon>
        <taxon>Pseudomonadota</taxon>
        <taxon>Gammaproteobacteria</taxon>
        <taxon>Pseudomonadales</taxon>
        <taxon>Pseudomonadaceae</taxon>
        <taxon>Pseudomonas</taxon>
    </lineage>
</organism>
<dbReference type="InterPro" id="IPR027417">
    <property type="entry name" value="P-loop_NTPase"/>
</dbReference>
<dbReference type="PANTHER" id="PTHR44688">
    <property type="entry name" value="DNA-BINDING TRANSCRIPTIONAL ACTIVATOR DEVR_DOSR"/>
    <property type="match status" value="1"/>
</dbReference>
<dbReference type="PROSITE" id="PS00622">
    <property type="entry name" value="HTH_LUXR_1"/>
    <property type="match status" value="1"/>
</dbReference>
<reference evidence="6 7" key="1">
    <citation type="submission" date="2024-09" db="EMBL/GenBank/DDBJ databases">
        <authorList>
            <person name="Fullem K."/>
        </authorList>
    </citation>
    <scope>NUCLEOTIDE SEQUENCE [LARGE SCALE GENOMIC DNA]</scope>
    <source>
        <strain evidence="7">K1(2024)</strain>
    </source>
</reference>
<feature type="region of interest" description="Disordered" evidence="4">
    <location>
        <begin position="1"/>
        <end position="26"/>
    </location>
</feature>
<evidence type="ECO:0000256" key="3">
    <source>
        <dbReference type="ARBA" id="ARBA00023163"/>
    </source>
</evidence>
<keyword evidence="7" id="KW-1185">Reference proteome</keyword>
<keyword evidence="1" id="KW-0805">Transcription regulation</keyword>
<feature type="domain" description="HTH luxR-type" evidence="5">
    <location>
        <begin position="820"/>
        <end position="885"/>
    </location>
</feature>
<dbReference type="Pfam" id="PF17874">
    <property type="entry name" value="TPR_MalT"/>
    <property type="match status" value="1"/>
</dbReference>
<evidence type="ECO:0000256" key="4">
    <source>
        <dbReference type="SAM" id="MobiDB-lite"/>
    </source>
</evidence>
<dbReference type="RefSeq" id="WP_304483999.1">
    <property type="nucleotide sequence ID" value="NZ_JAUQOQ010000005.1"/>
</dbReference>
<dbReference type="Pfam" id="PF00196">
    <property type="entry name" value="GerE"/>
    <property type="match status" value="1"/>
</dbReference>
<dbReference type="InterPro" id="IPR011990">
    <property type="entry name" value="TPR-like_helical_dom_sf"/>
</dbReference>